<accession>A0AAE0AGD3</accession>
<organism evidence="1 2">
    <name type="scientific">Dipteronia sinensis</name>
    <dbReference type="NCBI Taxonomy" id="43782"/>
    <lineage>
        <taxon>Eukaryota</taxon>
        <taxon>Viridiplantae</taxon>
        <taxon>Streptophyta</taxon>
        <taxon>Embryophyta</taxon>
        <taxon>Tracheophyta</taxon>
        <taxon>Spermatophyta</taxon>
        <taxon>Magnoliopsida</taxon>
        <taxon>eudicotyledons</taxon>
        <taxon>Gunneridae</taxon>
        <taxon>Pentapetalae</taxon>
        <taxon>rosids</taxon>
        <taxon>malvids</taxon>
        <taxon>Sapindales</taxon>
        <taxon>Sapindaceae</taxon>
        <taxon>Hippocastanoideae</taxon>
        <taxon>Acereae</taxon>
        <taxon>Dipteronia</taxon>
    </lineage>
</organism>
<sequence>MKLSQIITIIHKPSQRPPSNPCEIPTLKRRNPVKRATVSSHRRRSELLTVGQVKELMGDKEERDERENGFFYEGRWRGSVKMKMITLTKLVALEIRWRSLDK</sequence>
<gene>
    <name evidence="1" type="ORF">Dsin_018096</name>
</gene>
<reference evidence="1" key="1">
    <citation type="journal article" date="2023" name="Plant J.">
        <title>Genome sequences and population genomics provide insights into the demographic history, inbreeding, and mutation load of two 'living fossil' tree species of Dipteronia.</title>
        <authorList>
            <person name="Feng Y."/>
            <person name="Comes H.P."/>
            <person name="Chen J."/>
            <person name="Zhu S."/>
            <person name="Lu R."/>
            <person name="Zhang X."/>
            <person name="Li P."/>
            <person name="Qiu J."/>
            <person name="Olsen K.M."/>
            <person name="Qiu Y."/>
        </authorList>
    </citation>
    <scope>NUCLEOTIDE SEQUENCE</scope>
    <source>
        <strain evidence="1">NBL</strain>
    </source>
</reference>
<evidence type="ECO:0000313" key="1">
    <source>
        <dbReference type="EMBL" id="KAK3213390.1"/>
    </source>
</evidence>
<keyword evidence="2" id="KW-1185">Reference proteome</keyword>
<dbReference type="AlphaFoldDB" id="A0AAE0AGD3"/>
<protein>
    <submittedName>
        <fullName evidence="1">Uncharacterized protein</fullName>
    </submittedName>
</protein>
<dbReference type="Proteomes" id="UP001281410">
    <property type="component" value="Unassembled WGS sequence"/>
</dbReference>
<dbReference type="EMBL" id="JANJYJ010000005">
    <property type="protein sequence ID" value="KAK3213390.1"/>
    <property type="molecule type" value="Genomic_DNA"/>
</dbReference>
<name>A0AAE0AGD3_9ROSI</name>
<comment type="caution">
    <text evidence="1">The sequence shown here is derived from an EMBL/GenBank/DDBJ whole genome shotgun (WGS) entry which is preliminary data.</text>
</comment>
<evidence type="ECO:0000313" key="2">
    <source>
        <dbReference type="Proteomes" id="UP001281410"/>
    </source>
</evidence>
<proteinExistence type="predicted"/>